<proteinExistence type="inferred from homology"/>
<evidence type="ECO:0000256" key="10">
    <source>
        <dbReference type="ARBA" id="ARBA00049248"/>
    </source>
</evidence>
<reference evidence="12" key="1">
    <citation type="journal article" date="2020" name="Stud. Mycol.">
        <title>101 Dothideomycetes genomes: a test case for predicting lifestyles and emergence of pathogens.</title>
        <authorList>
            <person name="Haridas S."/>
            <person name="Albert R."/>
            <person name="Binder M."/>
            <person name="Bloem J."/>
            <person name="Labutti K."/>
            <person name="Salamov A."/>
            <person name="Andreopoulos B."/>
            <person name="Baker S."/>
            <person name="Barry K."/>
            <person name="Bills G."/>
            <person name="Bluhm B."/>
            <person name="Cannon C."/>
            <person name="Castanera R."/>
            <person name="Culley D."/>
            <person name="Daum C."/>
            <person name="Ezra D."/>
            <person name="Gonzalez J."/>
            <person name="Henrissat B."/>
            <person name="Kuo A."/>
            <person name="Liang C."/>
            <person name="Lipzen A."/>
            <person name="Lutzoni F."/>
            <person name="Magnuson J."/>
            <person name="Mondo S."/>
            <person name="Nolan M."/>
            <person name="Ohm R."/>
            <person name="Pangilinan J."/>
            <person name="Park H.-J."/>
            <person name="Ramirez L."/>
            <person name="Alfaro M."/>
            <person name="Sun H."/>
            <person name="Tritt A."/>
            <person name="Yoshinaga Y."/>
            <person name="Zwiers L.-H."/>
            <person name="Turgeon B."/>
            <person name="Goodwin S."/>
            <person name="Spatafora J."/>
            <person name="Crous P."/>
            <person name="Grigoriev I."/>
        </authorList>
    </citation>
    <scope>NUCLEOTIDE SEQUENCE</scope>
    <source>
        <strain evidence="12">CBS 379.55</strain>
    </source>
</reference>
<accession>A0A6A6JJR5</accession>
<dbReference type="EMBL" id="ML986492">
    <property type="protein sequence ID" value="KAF2276890.1"/>
    <property type="molecule type" value="Genomic_DNA"/>
</dbReference>
<dbReference type="GO" id="GO:0016491">
    <property type="term" value="F:oxidoreductase activity"/>
    <property type="evidence" value="ECO:0007669"/>
    <property type="project" value="UniProtKB-KW"/>
</dbReference>
<keyword evidence="6" id="KW-0274">FAD</keyword>
<evidence type="ECO:0000256" key="5">
    <source>
        <dbReference type="ARBA" id="ARBA00022630"/>
    </source>
</evidence>
<evidence type="ECO:0000256" key="9">
    <source>
        <dbReference type="ARBA" id="ARBA00047598"/>
    </source>
</evidence>
<dbReference type="GO" id="GO:0006879">
    <property type="term" value="P:intracellular iron ion homeostasis"/>
    <property type="evidence" value="ECO:0007669"/>
    <property type="project" value="TreeGrafter"/>
</dbReference>
<keyword evidence="5" id="KW-0285">Flavoprotein</keyword>
<keyword evidence="8" id="KW-0560">Oxidoreductase</keyword>
<comment type="cofactor">
    <cofactor evidence="1">
        <name>FAD</name>
        <dbReference type="ChEBI" id="CHEBI:57692"/>
    </cofactor>
</comment>
<dbReference type="AlphaFoldDB" id="A0A6A6JJR5"/>
<feature type="region of interest" description="Disordered" evidence="11">
    <location>
        <begin position="1"/>
        <end position="22"/>
    </location>
</feature>
<evidence type="ECO:0000256" key="6">
    <source>
        <dbReference type="ARBA" id="ARBA00022827"/>
    </source>
</evidence>
<evidence type="ECO:0000256" key="1">
    <source>
        <dbReference type="ARBA" id="ARBA00001974"/>
    </source>
</evidence>
<comment type="pathway">
    <text evidence="2">Siderophore biosynthesis.</text>
</comment>
<evidence type="ECO:0000256" key="7">
    <source>
        <dbReference type="ARBA" id="ARBA00022857"/>
    </source>
</evidence>
<dbReference type="RefSeq" id="XP_033654429.1">
    <property type="nucleotide sequence ID" value="XM_033798324.1"/>
</dbReference>
<dbReference type="SUPFAM" id="SSF51905">
    <property type="entry name" value="FAD/NAD(P)-binding domain"/>
    <property type="match status" value="1"/>
</dbReference>
<evidence type="ECO:0000256" key="3">
    <source>
        <dbReference type="ARBA" id="ARBA00007588"/>
    </source>
</evidence>
<sequence>MISTDQPAEEHNPTSTAPNGDSPSYDMVCIGFGPAQIATAIANKESSKPSNVLFLEKKHSFSWYPAAYLPRTRMENAFIYDLATTRNPRSAFSYVNYLLMQNRLVEFANSDRLNPLRIEFEDYLRWCADQFKEHVRYGSEVVAVIPEKSATVVRGWKLLVKDGSGNTHMVRTKNVCAPSPPKRRPSKSHLLTTVDFEAGQRIISTADYVWRRNELRELREPRLSIALVGSGQQTLEILDDLLTCHRLGNITFITENEALSPLRSLGQEACRPQPRLCSIWAKPSCSTGTTVLGSSELVQRIYARAYEKQLKGDCALRVIIGGEVSESISTASIIIVENEAAQGTMALFRELDPLVLGCRQKGDSLEEVQFKRGAVADGCRIWLFSANSEGGRSLAKDIAQRAGEVVGAVAVGAPSTSEQEDGPLINARM</sequence>
<dbReference type="Proteomes" id="UP000800097">
    <property type="component" value="Unassembled WGS sequence"/>
</dbReference>
<protein>
    <recommendedName>
        <fullName evidence="4">L-ornithine N(5)-monooxygenase [NAD(P)H]</fullName>
        <ecNumber evidence="4">1.14.13.196</ecNumber>
    </recommendedName>
</protein>
<evidence type="ECO:0000256" key="11">
    <source>
        <dbReference type="SAM" id="MobiDB-lite"/>
    </source>
</evidence>
<keyword evidence="13" id="KW-1185">Reference proteome</keyword>
<dbReference type="EC" id="1.14.13.196" evidence="4"/>
<dbReference type="OrthoDB" id="3519933at2759"/>
<name>A0A6A6JJR5_WESOR</name>
<feature type="compositionally biased region" description="Polar residues" evidence="11">
    <location>
        <begin position="13"/>
        <end position="22"/>
    </location>
</feature>
<evidence type="ECO:0000256" key="2">
    <source>
        <dbReference type="ARBA" id="ARBA00004924"/>
    </source>
</evidence>
<keyword evidence="7" id="KW-0521">NADP</keyword>
<evidence type="ECO:0000313" key="12">
    <source>
        <dbReference type="EMBL" id="KAF2276890.1"/>
    </source>
</evidence>
<comment type="catalytic activity">
    <reaction evidence="9">
        <text>L-ornithine + NADPH + O2 = N(5)-hydroxy-L-ornithine + NADP(+) + H2O</text>
        <dbReference type="Rhea" id="RHEA:41508"/>
        <dbReference type="ChEBI" id="CHEBI:15377"/>
        <dbReference type="ChEBI" id="CHEBI:15379"/>
        <dbReference type="ChEBI" id="CHEBI:46911"/>
        <dbReference type="ChEBI" id="CHEBI:57783"/>
        <dbReference type="ChEBI" id="CHEBI:58349"/>
        <dbReference type="ChEBI" id="CHEBI:78275"/>
        <dbReference type="EC" id="1.14.13.196"/>
    </reaction>
</comment>
<dbReference type="GeneID" id="54551499"/>
<dbReference type="Pfam" id="PF13434">
    <property type="entry name" value="Lys_Orn_oxgnase"/>
    <property type="match status" value="1"/>
</dbReference>
<comment type="catalytic activity">
    <reaction evidence="10">
        <text>L-ornithine + NADH + O2 = N(5)-hydroxy-L-ornithine + NAD(+) + H2O</text>
        <dbReference type="Rhea" id="RHEA:41512"/>
        <dbReference type="ChEBI" id="CHEBI:15377"/>
        <dbReference type="ChEBI" id="CHEBI:15379"/>
        <dbReference type="ChEBI" id="CHEBI:46911"/>
        <dbReference type="ChEBI" id="CHEBI:57540"/>
        <dbReference type="ChEBI" id="CHEBI:57945"/>
        <dbReference type="ChEBI" id="CHEBI:78275"/>
        <dbReference type="EC" id="1.14.13.196"/>
    </reaction>
</comment>
<evidence type="ECO:0000313" key="13">
    <source>
        <dbReference type="Proteomes" id="UP000800097"/>
    </source>
</evidence>
<organism evidence="12 13">
    <name type="scientific">Westerdykella ornata</name>
    <dbReference type="NCBI Taxonomy" id="318751"/>
    <lineage>
        <taxon>Eukaryota</taxon>
        <taxon>Fungi</taxon>
        <taxon>Dikarya</taxon>
        <taxon>Ascomycota</taxon>
        <taxon>Pezizomycotina</taxon>
        <taxon>Dothideomycetes</taxon>
        <taxon>Pleosporomycetidae</taxon>
        <taxon>Pleosporales</taxon>
        <taxon>Sporormiaceae</taxon>
        <taxon>Westerdykella</taxon>
    </lineage>
</organism>
<evidence type="ECO:0000256" key="8">
    <source>
        <dbReference type="ARBA" id="ARBA00023002"/>
    </source>
</evidence>
<dbReference type="Gene3D" id="3.50.50.60">
    <property type="entry name" value="FAD/NAD(P)-binding domain"/>
    <property type="match status" value="1"/>
</dbReference>
<dbReference type="InterPro" id="IPR025700">
    <property type="entry name" value="Lys/Orn_oxygenase"/>
</dbReference>
<dbReference type="InterPro" id="IPR036188">
    <property type="entry name" value="FAD/NAD-bd_sf"/>
</dbReference>
<evidence type="ECO:0000256" key="4">
    <source>
        <dbReference type="ARBA" id="ARBA00012881"/>
    </source>
</evidence>
<dbReference type="PANTHER" id="PTHR42802">
    <property type="entry name" value="MONOOXYGENASE"/>
    <property type="match status" value="1"/>
</dbReference>
<comment type="similarity">
    <text evidence="3">Belongs to the lysine N(6)-hydroxylase/L-ornithine N(5)-oxygenase family.</text>
</comment>
<dbReference type="PANTHER" id="PTHR42802:SF1">
    <property type="entry name" value="L-ORNITHINE N(5)-MONOOXYGENASE"/>
    <property type="match status" value="1"/>
</dbReference>
<gene>
    <name evidence="12" type="ORF">EI97DRAFT_433112</name>
</gene>